<comment type="caution">
    <text evidence="2">The sequence shown here is derived from an EMBL/GenBank/DDBJ whole genome shotgun (WGS) entry which is preliminary data.</text>
</comment>
<feature type="region of interest" description="Disordered" evidence="1">
    <location>
        <begin position="1"/>
        <end position="39"/>
    </location>
</feature>
<evidence type="ECO:0000313" key="2">
    <source>
        <dbReference type="EMBL" id="CAG8800754.1"/>
    </source>
</evidence>
<evidence type="ECO:0000313" key="3">
    <source>
        <dbReference type="Proteomes" id="UP000789759"/>
    </source>
</evidence>
<gene>
    <name evidence="2" type="ORF">CPELLU_LOCUS17696</name>
</gene>
<evidence type="ECO:0000256" key="1">
    <source>
        <dbReference type="SAM" id="MobiDB-lite"/>
    </source>
</evidence>
<accession>A0A9N9JYW7</accession>
<keyword evidence="3" id="KW-1185">Reference proteome</keyword>
<proteinExistence type="predicted"/>
<dbReference type="EMBL" id="CAJVQA010031140">
    <property type="protein sequence ID" value="CAG8800754.1"/>
    <property type="molecule type" value="Genomic_DNA"/>
</dbReference>
<organism evidence="2 3">
    <name type="scientific">Cetraspora pellucida</name>
    <dbReference type="NCBI Taxonomy" id="1433469"/>
    <lineage>
        <taxon>Eukaryota</taxon>
        <taxon>Fungi</taxon>
        <taxon>Fungi incertae sedis</taxon>
        <taxon>Mucoromycota</taxon>
        <taxon>Glomeromycotina</taxon>
        <taxon>Glomeromycetes</taxon>
        <taxon>Diversisporales</taxon>
        <taxon>Gigasporaceae</taxon>
        <taxon>Cetraspora</taxon>
    </lineage>
</organism>
<dbReference type="Proteomes" id="UP000789759">
    <property type="component" value="Unassembled WGS sequence"/>
</dbReference>
<feature type="non-terminal residue" evidence="2">
    <location>
        <position position="1"/>
    </location>
</feature>
<dbReference type="AlphaFoldDB" id="A0A9N9JYW7"/>
<feature type="compositionally biased region" description="Polar residues" evidence="1">
    <location>
        <begin position="1"/>
        <end position="26"/>
    </location>
</feature>
<protein>
    <submittedName>
        <fullName evidence="2">6881_t:CDS:1</fullName>
    </submittedName>
</protein>
<name>A0A9N9JYW7_9GLOM</name>
<sequence>KTVNAEQSVNSGQNMSTNMDTATNAHYNDEVSRNILKNR</sequence>
<reference evidence="2" key="1">
    <citation type="submission" date="2021-06" db="EMBL/GenBank/DDBJ databases">
        <authorList>
            <person name="Kallberg Y."/>
            <person name="Tangrot J."/>
            <person name="Rosling A."/>
        </authorList>
    </citation>
    <scope>NUCLEOTIDE SEQUENCE</scope>
    <source>
        <strain evidence="2">FL966</strain>
    </source>
</reference>